<evidence type="ECO:0000313" key="2">
    <source>
        <dbReference type="Proteomes" id="UP000595437"/>
    </source>
</evidence>
<sequence>IKFVHDSIYNTPKLNLGQFDFIDCVEVFHQLSEPGLALKILKDSLKDESSGMYISLHGREGRKGVNLMRKIIDFVVQENDKALILREELELGALLYESLPEHHWVYYPKITRVPLPDNSTFIHKYLHKHENSYTINEAYAFIQEEGGLHLIDFADPETGLTLEQRRDIHERIYSAVSEINIFVSGNPKASVDLSNFGDFIPYFHNIDPNPILKKLSSQDCRPNKQYLNVSLALKSGSWRNVIHPVSLNTRLFYELMSLQRLSVNDILSKTLKVHSGQDRAALNEELKSLCEVLLRHGLIVFRHVSVQEDSALIRTRPSGIIERVQMINFELSIFASTWPKWALTDRVMWPKM</sequence>
<protein>
    <submittedName>
        <fullName evidence="1">Uncharacterized protein</fullName>
    </submittedName>
</protein>
<proteinExistence type="predicted"/>
<dbReference type="AlphaFoldDB" id="A0A7T8GSE1"/>
<name>A0A7T8GSE1_CALRO</name>
<gene>
    <name evidence="1" type="ORF">FKW44_021797</name>
</gene>
<organism evidence="1 2">
    <name type="scientific">Caligus rogercresseyi</name>
    <name type="common">Sea louse</name>
    <dbReference type="NCBI Taxonomy" id="217165"/>
    <lineage>
        <taxon>Eukaryota</taxon>
        <taxon>Metazoa</taxon>
        <taxon>Ecdysozoa</taxon>
        <taxon>Arthropoda</taxon>
        <taxon>Crustacea</taxon>
        <taxon>Multicrustacea</taxon>
        <taxon>Hexanauplia</taxon>
        <taxon>Copepoda</taxon>
        <taxon>Siphonostomatoida</taxon>
        <taxon>Caligidae</taxon>
        <taxon>Caligus</taxon>
    </lineage>
</organism>
<accession>A0A7T8GSE1</accession>
<dbReference type="EMBL" id="CP045905">
    <property type="protein sequence ID" value="QQP36636.1"/>
    <property type="molecule type" value="Genomic_DNA"/>
</dbReference>
<keyword evidence="2" id="KW-1185">Reference proteome</keyword>
<reference evidence="2" key="1">
    <citation type="submission" date="2021-01" db="EMBL/GenBank/DDBJ databases">
        <title>Caligus Genome Assembly.</title>
        <authorList>
            <person name="Gallardo-Escarate C."/>
        </authorList>
    </citation>
    <scope>NUCLEOTIDE SEQUENCE [LARGE SCALE GENOMIC DNA]</scope>
</reference>
<feature type="non-terminal residue" evidence="1">
    <location>
        <position position="1"/>
    </location>
</feature>
<dbReference type="Proteomes" id="UP000595437">
    <property type="component" value="Chromosome 16"/>
</dbReference>
<feature type="non-terminal residue" evidence="1">
    <location>
        <position position="352"/>
    </location>
</feature>
<dbReference type="OrthoDB" id="66144at2759"/>
<evidence type="ECO:0000313" key="1">
    <source>
        <dbReference type="EMBL" id="QQP36636.1"/>
    </source>
</evidence>